<dbReference type="InterPro" id="IPR029063">
    <property type="entry name" value="SAM-dependent_MTases_sf"/>
</dbReference>
<dbReference type="OrthoDB" id="9780707at2"/>
<dbReference type="InterPro" id="IPR014776">
    <property type="entry name" value="4pyrrole_Mease_sub2"/>
</dbReference>
<reference evidence="7 8" key="1">
    <citation type="journal article" date="2016" name="Biochim. Biophys. Acta">
        <title>Characterization of red-shifted phycobilisomes isolated from the chlorophyll f-containing cyanobacterium Halomicronema hongdechloris.</title>
        <authorList>
            <person name="Li Y."/>
            <person name="Lin Y."/>
            <person name="Garvey C.J."/>
            <person name="Birch D."/>
            <person name="Corkery R.W."/>
            <person name="Loughlin P.C."/>
            <person name="Scheer H."/>
            <person name="Willows R.D."/>
            <person name="Chen M."/>
        </authorList>
    </citation>
    <scope>NUCLEOTIDE SEQUENCE [LARGE SCALE GENOMIC DNA]</scope>
    <source>
        <strain evidence="7 8">C2206</strain>
    </source>
</reference>
<dbReference type="EMBL" id="CP021983">
    <property type="protein sequence ID" value="ASC71552.1"/>
    <property type="molecule type" value="Genomic_DNA"/>
</dbReference>
<dbReference type="InterPro" id="IPR000878">
    <property type="entry name" value="4pyrrol_Mease"/>
</dbReference>
<dbReference type="Proteomes" id="UP000191901">
    <property type="component" value="Chromosome"/>
</dbReference>
<dbReference type="Pfam" id="PF00590">
    <property type="entry name" value="TP_methylase"/>
    <property type="match status" value="1"/>
</dbReference>
<dbReference type="InterPro" id="IPR012818">
    <property type="entry name" value="CbiE"/>
</dbReference>
<evidence type="ECO:0000259" key="6">
    <source>
        <dbReference type="Pfam" id="PF00590"/>
    </source>
</evidence>
<dbReference type="RefSeq" id="WP_088429966.1">
    <property type="nucleotide sequence ID" value="NZ_CP021983.2"/>
</dbReference>
<dbReference type="NCBIfam" id="TIGR02467">
    <property type="entry name" value="CbiE"/>
    <property type="match status" value="1"/>
</dbReference>
<keyword evidence="3" id="KW-0489">Methyltransferase</keyword>
<dbReference type="GO" id="GO:0008276">
    <property type="term" value="F:protein methyltransferase activity"/>
    <property type="evidence" value="ECO:0007669"/>
    <property type="project" value="InterPro"/>
</dbReference>
<evidence type="ECO:0000256" key="4">
    <source>
        <dbReference type="ARBA" id="ARBA00022679"/>
    </source>
</evidence>
<feature type="domain" description="Tetrapyrrole methylase" evidence="6">
    <location>
        <begin position="1"/>
        <end position="189"/>
    </location>
</feature>
<dbReference type="SUPFAM" id="SSF53335">
    <property type="entry name" value="S-adenosyl-L-methionine-dependent methyltransferases"/>
    <property type="match status" value="1"/>
</dbReference>
<dbReference type="Gene3D" id="3.40.1010.10">
    <property type="entry name" value="Cobalt-precorrin-4 Transmethylase, Domain 1"/>
    <property type="match status" value="1"/>
</dbReference>
<dbReference type="PANTHER" id="PTHR43182:SF1">
    <property type="entry name" value="COBALT-PRECORRIN-7 C(5)-METHYLTRANSFERASE"/>
    <property type="match status" value="1"/>
</dbReference>
<dbReference type="InterPro" id="IPR014777">
    <property type="entry name" value="4pyrrole_Mease_sub1"/>
</dbReference>
<evidence type="ECO:0000256" key="5">
    <source>
        <dbReference type="ARBA" id="ARBA00022691"/>
    </source>
</evidence>
<keyword evidence="2" id="KW-0169">Cobalamin biosynthesis</keyword>
<evidence type="ECO:0000256" key="3">
    <source>
        <dbReference type="ARBA" id="ARBA00022603"/>
    </source>
</evidence>
<dbReference type="AlphaFoldDB" id="A0A1Z3HML2"/>
<dbReference type="GO" id="GO:0032259">
    <property type="term" value="P:methylation"/>
    <property type="evidence" value="ECO:0007669"/>
    <property type="project" value="UniProtKB-KW"/>
</dbReference>
<dbReference type="UniPathway" id="UPA00148"/>
<sequence>MIHVVGIGLDGLAGLSAKTQALVAQAQLLVGAPRHLAQFADSQAERWPLDNFRTAIEGLRQRLASPDPGLIVVLASGDPLFFGIGRLLLESFPAEQLSFHPHLSAIQLAFSRIKRPWQGATLVSAHGRSRQTLVQALQRGDSLIAVLTDGVHRPDAIARLLLDIDLPGHYHLWVCENLGGEAERVQRLTPSQAVRGDFAPLNVVILERHPSPPPTTIPDFGIPDGDFLSFEDRPGLITKREVRLLVLGELAPQPHQVIWDIGAGTGSVSIELGRLVPTARIYAIEKTAMGATLIRQNLDRFGVTNVTIIHGKAPTVLADLPAPHRIFIGGSGGQLTPILDTCRAKIVPPGPMVLALATLESQAQVLQWQAEHGTTWRSQLLQVNLARSTSVGCLTRWHPLNPVTIVTLTSSEPLPA</sequence>
<accession>A0A1Z3HML2</accession>
<dbReference type="Gene3D" id="3.40.50.150">
    <property type="entry name" value="Vaccinia Virus protein VP39"/>
    <property type="match status" value="1"/>
</dbReference>
<keyword evidence="8" id="KW-1185">Reference proteome</keyword>
<evidence type="ECO:0000256" key="2">
    <source>
        <dbReference type="ARBA" id="ARBA00022573"/>
    </source>
</evidence>
<keyword evidence="4" id="KW-0808">Transferase</keyword>
<dbReference type="Gene3D" id="3.30.950.10">
    <property type="entry name" value="Methyltransferase, Cobalt-precorrin-4 Transmethylase, Domain 2"/>
    <property type="match status" value="1"/>
</dbReference>
<dbReference type="GO" id="GO:0009236">
    <property type="term" value="P:cobalamin biosynthetic process"/>
    <property type="evidence" value="ECO:0007669"/>
    <property type="project" value="UniProtKB-UniPathway"/>
</dbReference>
<proteinExistence type="predicted"/>
<evidence type="ECO:0000313" key="7">
    <source>
        <dbReference type="EMBL" id="ASC71552.1"/>
    </source>
</evidence>
<gene>
    <name evidence="7" type="primary">cbiET</name>
    <name evidence="7" type="ORF">XM38_025040</name>
</gene>
<dbReference type="PANTHER" id="PTHR43182">
    <property type="entry name" value="COBALT-PRECORRIN-6B C(15)-METHYLTRANSFERASE (DECARBOXYLATING)"/>
    <property type="match status" value="1"/>
</dbReference>
<evidence type="ECO:0000313" key="8">
    <source>
        <dbReference type="Proteomes" id="UP000191901"/>
    </source>
</evidence>
<dbReference type="InterPro" id="IPR035996">
    <property type="entry name" value="4pyrrol_Methylase_sf"/>
</dbReference>
<dbReference type="CDD" id="cd11644">
    <property type="entry name" value="Precorrin-6Y-MT"/>
    <property type="match status" value="1"/>
</dbReference>
<protein>
    <submittedName>
        <fullName evidence="7">Cobalamin biosynthesis bifunctional protein CbiET</fullName>
    </submittedName>
</protein>
<evidence type="ECO:0000256" key="1">
    <source>
        <dbReference type="ARBA" id="ARBA00004953"/>
    </source>
</evidence>
<name>A0A1Z3HML2_9CYAN</name>
<dbReference type="PIRSF" id="PIRSF036428">
    <property type="entry name" value="CobL"/>
    <property type="match status" value="1"/>
</dbReference>
<dbReference type="CDD" id="cd02440">
    <property type="entry name" value="AdoMet_MTases"/>
    <property type="match status" value="1"/>
</dbReference>
<dbReference type="InterPro" id="IPR006365">
    <property type="entry name" value="Cbl_synth_CobL"/>
</dbReference>
<dbReference type="InterPro" id="IPR050714">
    <property type="entry name" value="Cobalamin_biosynth_MTase"/>
</dbReference>
<dbReference type="SUPFAM" id="SSF53790">
    <property type="entry name" value="Tetrapyrrole methylase"/>
    <property type="match status" value="1"/>
</dbReference>
<organism evidence="7 8">
    <name type="scientific">Halomicronema hongdechloris C2206</name>
    <dbReference type="NCBI Taxonomy" id="1641165"/>
    <lineage>
        <taxon>Bacteria</taxon>
        <taxon>Bacillati</taxon>
        <taxon>Cyanobacteriota</taxon>
        <taxon>Cyanophyceae</taxon>
        <taxon>Nodosilineales</taxon>
        <taxon>Nodosilineaceae</taxon>
        <taxon>Halomicronema</taxon>
    </lineage>
</organism>
<keyword evidence="5" id="KW-0949">S-adenosyl-L-methionine</keyword>
<comment type="pathway">
    <text evidence="1">Cofactor biosynthesis; adenosylcobalamin biosynthesis.</text>
</comment>
<dbReference type="NCBIfam" id="TIGR02469">
    <property type="entry name" value="CbiT"/>
    <property type="match status" value="1"/>
</dbReference>
<dbReference type="KEGG" id="hhg:XM38_025040"/>
<dbReference type="InterPro" id="IPR014008">
    <property type="entry name" value="Cbl_synth_MTase_CbiT"/>
</dbReference>